<reference evidence="1 2" key="1">
    <citation type="submission" date="2017-09" db="EMBL/GenBank/DDBJ databases">
        <title>Depth-based differentiation of microbial function through sediment-hosted aquifers and enrichment of novel symbionts in the deep terrestrial subsurface.</title>
        <authorList>
            <person name="Probst A.J."/>
            <person name="Ladd B."/>
            <person name="Jarett J.K."/>
            <person name="Geller-Mcgrath D.E."/>
            <person name="Sieber C.M."/>
            <person name="Emerson J.B."/>
            <person name="Anantharaman K."/>
            <person name="Thomas B.C."/>
            <person name="Malmstrom R."/>
            <person name="Stieglmeier M."/>
            <person name="Klingl A."/>
            <person name="Woyke T."/>
            <person name="Ryan C.M."/>
            <person name="Banfield J.F."/>
        </authorList>
    </citation>
    <scope>NUCLEOTIDE SEQUENCE [LARGE SCALE GENOMIC DNA]</scope>
    <source>
        <strain evidence="1">CG07_land_8_20_14_0_80_42_15</strain>
    </source>
</reference>
<organism evidence="1 2">
    <name type="scientific">Candidatus Aquitaenariimonas noxiae</name>
    <dbReference type="NCBI Taxonomy" id="1974741"/>
    <lineage>
        <taxon>Bacteria</taxon>
        <taxon>Pseudomonadati</taxon>
        <taxon>Candidatus Omnitrophota</taxon>
        <taxon>Candidatus Aquitaenariimonas</taxon>
    </lineage>
</organism>
<evidence type="ECO:0000313" key="1">
    <source>
        <dbReference type="EMBL" id="PIU41191.1"/>
    </source>
</evidence>
<gene>
    <name evidence="1" type="ORF">COS99_06715</name>
</gene>
<feature type="non-terminal residue" evidence="1">
    <location>
        <position position="4554"/>
    </location>
</feature>
<accession>A0A2J0KRG4</accession>
<dbReference type="Proteomes" id="UP000230052">
    <property type="component" value="Unassembled WGS sequence"/>
</dbReference>
<dbReference type="EMBL" id="PEWV01000068">
    <property type="protein sequence ID" value="PIU41191.1"/>
    <property type="molecule type" value="Genomic_DNA"/>
</dbReference>
<protein>
    <submittedName>
        <fullName evidence="1">Uncharacterized protein</fullName>
    </submittedName>
</protein>
<proteinExistence type="predicted"/>
<sequence length="4554" mass="504651">MSYDVEEVTDKENDTTKLSSAAFYDGEKDPKYTIGFRANAVATKSVYSDPNSDDYDELIVTNKATGTFTISGTNVTANITEGRKLSETHYYLANDDTYGTLDEREMIDYALSYDSNLNTVSRTDYYYKAGSAEDLDWTVSYDVFDVQDKITSTSKLSSAVYYGGDRDPQFTLGFRAGVITSKSVNEDKNSDDYDDLVTTHKASGTFAIDGMVVTADFTEGRLVSKTYYYLYNDDTYGALDEREMMDYAVSYNEEEIITTRTDYYYKSGSGEDLDWTVSYDVEDLAEADKLTSTDKTSNSAYYGGERDPQYTLSFRGGAVASKSIYSDPNGDDYDELITTYKATGTFIITDMVITANITDGRLLSETHYYLANDDTYGMRDEREMIDYTTGYNEKGNITTRTDYYYYETSAEELDWTVGYNVEGLNAEDQVTSTAKLSSAAYYGGEKDPQYTIGFKAGVVTSKSIYDDSNDDDYDDIITTYKATGSFSIAGMSVTADINPGRKLSMTVYYFDNNDTYGALDEREMIDYAFNYDENETVTTRTDYYYKSGSGEDLDWTVSYDVEHVADKIGSTDRLSSAAFYNGENNPEYTIGFRGGAVASKSVYEDTNSDGYDDLITTNKASGTFTISGMVITPNLTIGRMLSKTYYYLTNNDTYGDRDEREMIDCAISYDEVGVITTRTDYYYKSDSVEDLDWTVSYDVENVNEPDKMISTDKLSSAVYYGGKSDPQYTIGFKGGAIATKSVYTDTNSDDYDDLIVSRKATGTFTIADMVITADIIEGRKLSETYYYLANDDTYGTLEEREMIDYALSFAEDGTTITTRTDYYYKSGSAEDLDWTVSYDVEKASDKEHDTTKLSSAAFYGGKRDPQYTVGFRGGAVASKSVYEDTNTDDFDDLITTHKATGTFNISGTTITAVIDEGRLLSKTYYYLVNGNIYGTLDEREMIDYVMGYAEDGIAIATRADYYYKAGSAEDLDWTVSYDVKGMTEGDQITSTAKLSSAAYYGGERNPDYTIGFKAGAAASKSVYADTNSDDYDDLITTNKASGTLTISGMTVTANITVGRLLTETYYYLENNTIYGDLDEREMIDYAITYDNHGVVTSRTDYFYLTGSAEDLDWTVSYDVEGLSAAEQVTSTAKLSTAAYYAGKNNPEYTIGFKGGTVTSKSVYKDTNSDDYDDFITTNKATGTFSVSGMTITADITEGRLLSKTYYYLTNDDTYGALDEREMMDYVMSYDENGVITTRTDYYYQQDSGEDLEWTVTYDVEGLSEQEQITYSANRSNVAYYGGERDPQYTIGFRGGEIATKSVYEDTNDDDYDDVLTTKKASGIFTITGTTITASITEDKLLSKTYYYLTNNTTYGDMDEREMISYVINYKGEAGNEHESALNQYFYQSNTTEKIDKILQYKVVNSADVNIATKEVNISDDLKRGVSYYTADGKRVSFAIQYGGNVVGDEEEAGLTIYNYGTDNKTLVTTKRYAIKDTADVLDIDTPSLRAISITDDLLRTITYYYGAAGSEIANYAENYRGNGTTIVNKTYYYYGTGEGVRAQFAKPATDAMVKNETVKYDSKSNEKVSSVSYYTGVKDEEVLSVSYSCAYDENERIGEFVSATHYYYAEGNEELTYTLTYNIKGDIADNTSDDKYLVSKTIYEFSDTYQAYTGRTSRVIGLRKGEVVSISKYEYAAPFSYNNPDCELVVSVSQNYASGTIDKLSPDGDNITEGLKISKTFQKEDDPETPGVYEAEQIDYIVYYDRAASVSLQSEVLKDYYHYEGAKIDYVEKRSVADDRFASKTTYTGEEGWEKVLTVEDRRGKISTYYYTTEGYIDKIVSNDGSVVTYFLSEWGTEDILKVTDNRGGVSTYTYNTTTGYIDNVVRKVGDNVVSTTYYEVNSAFKEERVKEVKTRKEVTITYEYDPITGNLIRTSNGNGLGETKFRKNKFYEDQAYESYDETGQEKTVYEYDIDDALIKTTTSRELGRINEDGTVTPVVSEDYTVYMKNSRFEDVVHYVISGNNIVTVYYYNELGDMEKSIQIEEADKDLIKALTEGTKTIDEFITELGTSAKKSISVYELDDYNESRVAHQSIWNGAVVYYNYEEVADPTYIDEDLRFRTIVTRTVYPTDYSTYDSIIINNRFDQPAFVIDSRGVVQYTSIAPIEDGGADLTKKVTATNVVYYYDVDGRLVRIEQDEMTPYEVDNVVYYTPVRVIYTYQYDFDETTGKVLKATAIGKYAENPNITIKKQIFDSEMRLLELWEMKRDQSGIYLAQTFEYFDLPGNVRVISSLINALVGSASEAVVRLGSEIVKVDGNTKIYDISGQEISWSDLKSVFMAAPNDTYLKIKAYKDKDTGEWIAQRLQLIEKPVQYVSGSVDNLFNPNGLSILNGVVQDINIAGKTITFDGKEINIADTTIIKDMAGNIISLEQLEKFINEQKAQDLLVSINLITMPGAGNTWTAQFIKVKTGGYEMGQTVLTSVISNFDQDNNVVTFCGRDVLLDEATAIVDINGFTMTKQQLADILDENPRITIKMTRSGVLWKASTIIVFAESMMADYRRGSVNDVWVDPSDPQGLSGTITINGEVITITGETSILDQNGKPISLAKLRIIFAENEGAGIIMTVRVAIDGDGNALKVEITSRFNNVVTTFSEINSITTYTVGDYSAKLTLASLMDVWIANDTSILLNGREAITLAQLKDLIEGNNSSSISTYALIKVEQYNDLWFAKEINITTNDLVEYNIYSIINDALVSGADNIIETDGLDLKVNADTIIKDKDGNEITFDDLVNIIATFRNSDTKVFAQVIMEKSGSDWIAKEVLLRRNLATDTTRLAAVITRNDIASNGSYIMIDSRKIYVNTDTYLYLYGTNNAMYTDLLEYMSVIGSQEVYFTIQARYEDGRWYAQDVYAFADYFSRASKGKVTGFTEGTNSGTISLNGKSISINSNTKLLRDGKEITLEEFFATLDFYRDTYSKDPLVSVLYVKDGSDNLAIEVKLQIPQSKGYVKGQLSAVDVFEQTLTIGNQSVWISTTCYIYVDNVRVTNLDALKAKLQEASNNGWEVNLDSYTAMEFTPDGWKIGTDQVAFYTKKVASGLSGILSSVDAANNRLVIAGIEISFTATSLIKLDNVTLASLTELQSKLTDAINNGWDILSSSVMVNQTANGWVTAGVLLFTTSKQTVNVTNIITEIDVGLEKITIGDKIVDLSEDYRVFLDNAQYSLSDFLEKYNEAVANGWVVEVTTGIAKTESGWVFTDRDIKFTTIYSTCKIAGKIEGVDNENRTITVGNTVVMLPDQIKLDGVFITKEEFYERFRNAMASGSVIELTTVDIKGTKDGWVLVPSMIILTTGGIVHSITGAISEVRVAENKILIGGVEIIIPDDYTIYVDGNPLAPGVTGLQDLASWVDTAIQNGWRIETYYSYNIALTTDGWKFTGVQDKSIRFTRYISSGTLTGVITRVDTANSLVYVNNQPINIANHNISLGGTYISIERLASLLEDAARNGYFIEIYPSITILSNDSEWTLLNTANFTLTTVKQNYYIDVGTRLDSIDAVNRKMTIAGQVLYLPADYNIYADGKLVSIDELASLLEDAALYHWNVKTTGTGLNITVDVDGHKIANLQKGINFMVEKANATIAGLIGGVDAVNKKVIIGGLEISLDNITTILIDNKSSTFDINTFKALFDNIVAGGGCLELKAMKVKNSGDKWLFDSSSLNVSTYAKGATISGIVGEAIANNPSYGGENTIKIGGEIIIVPDTCILNINGAAATFEELVTKLAEANAQGYKLEISDIFIGKEGDDWIVKNETLNVNYSIPATSISGVVSSINIEGNSIRLGDMEIIIPQNSLIYLDGTSMSLSELKDRFDILSAAGMGIDVDENVAIKYVVNHYEFNTDAVNFITASPNSSIGGYIYSIDRQGRKVTIGGVEFYIPNDFIITYSLNGSYYGSQVTFSELCDRFDELRQNGFILELQNNENVKKTTGGWLFSDTQKNIAFTAYNPTESIDIRYGTALSCDIENGNISVGNKNVHLQDAYTIYLDNEEMTLSEFNEKILEAISIGESVQLYNNSQIINVNEQWTFKESKVYFITKSVTATIKGAIGSINTTGHTLTIGDITVNIPDNLVFLIDNVTVAGIDELAQKLEAIKALGGTLEIISGYDSVYKTANGWVLKGQNNKVLFESKIIDSTINGFISNVDTVNKIISIGGIDIKIPDGFYIKLDGKDITDINELKARIEEIESLGGMVSISSNIKKTIEGWVFVNNSKRVDFTSLAFTSSIDGALGGIDISSNTITIGNITFIVPAGFDIYLDSAPLTDLVGLKAKFEDAATLGGALVLTSAVSFKKTPNGFELYSNSQKIYFTTKLPTATLIGTIDSVDLVNSIIKVGGVSIYVPEDLVIKLDGNSITLEEFASKLAQAKAVGGNLEIESNGNVILDSSTRWVFNSSNKTIYFTTRIPDSQISGKIDSIDTEKKTITIGGLAIELPQELAIYVDNKVCNDMLGLVNFLTEMKSAGGSVDISSSNSSVIYKTQTGWAFRGYNGRIYFETKPPSSTVVGNIEFIDTANGKITIGGQAISVGELNIIFVDIE</sequence>
<comment type="caution">
    <text evidence="1">The sequence shown here is derived from an EMBL/GenBank/DDBJ whole genome shotgun (WGS) entry which is preliminary data.</text>
</comment>
<name>A0A2J0KRG4_9BACT</name>
<evidence type="ECO:0000313" key="2">
    <source>
        <dbReference type="Proteomes" id="UP000230052"/>
    </source>
</evidence>